<name>A0A1C6VT66_9ACTN</name>
<dbReference type="SMART" id="SM00421">
    <property type="entry name" value="HTH_LUXR"/>
    <property type="match status" value="1"/>
</dbReference>
<keyword evidence="4" id="KW-1185">Reference proteome</keyword>
<organism evidence="3 4">
    <name type="scientific">Micromonospora chersina</name>
    <dbReference type="NCBI Taxonomy" id="47854"/>
    <lineage>
        <taxon>Bacteria</taxon>
        <taxon>Bacillati</taxon>
        <taxon>Actinomycetota</taxon>
        <taxon>Actinomycetes</taxon>
        <taxon>Micromonosporales</taxon>
        <taxon>Micromonosporaceae</taxon>
        <taxon>Micromonospora</taxon>
    </lineage>
</organism>
<dbReference type="SUPFAM" id="SSF46785">
    <property type="entry name" value="Winged helix' DNA-binding domain"/>
    <property type="match status" value="1"/>
</dbReference>
<protein>
    <submittedName>
        <fullName evidence="3">Sugar-specific transcriptional regulator TrmB</fullName>
    </submittedName>
</protein>
<dbReference type="RefSeq" id="WP_091318676.1">
    <property type="nucleotide sequence ID" value="NZ_FMIB01000002.1"/>
</dbReference>
<dbReference type="Gene3D" id="1.10.10.10">
    <property type="entry name" value="Winged helix-like DNA-binding domain superfamily/Winged helix DNA-binding domain"/>
    <property type="match status" value="2"/>
</dbReference>
<evidence type="ECO:0000256" key="1">
    <source>
        <dbReference type="SAM" id="Coils"/>
    </source>
</evidence>
<dbReference type="InterPro" id="IPR036390">
    <property type="entry name" value="WH_DNA-bd_sf"/>
</dbReference>
<evidence type="ECO:0000313" key="4">
    <source>
        <dbReference type="Proteomes" id="UP000198605"/>
    </source>
</evidence>
<feature type="coiled-coil region" evidence="1">
    <location>
        <begin position="80"/>
        <end position="107"/>
    </location>
</feature>
<keyword evidence="1" id="KW-0175">Coiled coil</keyword>
<dbReference type="InterPro" id="IPR036388">
    <property type="entry name" value="WH-like_DNA-bd_sf"/>
</dbReference>
<dbReference type="PANTHER" id="PTHR34293">
    <property type="entry name" value="HTH-TYPE TRANSCRIPTIONAL REGULATOR TRMBL2"/>
    <property type="match status" value="1"/>
</dbReference>
<accession>A0A1C6VT66</accession>
<proteinExistence type="predicted"/>
<dbReference type="InterPro" id="IPR000792">
    <property type="entry name" value="Tscrpt_reg_LuxR_C"/>
</dbReference>
<dbReference type="InterPro" id="IPR016032">
    <property type="entry name" value="Sig_transdc_resp-reg_C-effctor"/>
</dbReference>
<reference evidence="4" key="1">
    <citation type="submission" date="2016-06" db="EMBL/GenBank/DDBJ databases">
        <authorList>
            <person name="Varghese N."/>
            <person name="Submissions Spin"/>
        </authorList>
    </citation>
    <scope>NUCLEOTIDE SEQUENCE [LARGE SCALE GENOMIC DNA]</scope>
    <source>
        <strain evidence="4">DSM 44151</strain>
    </source>
</reference>
<dbReference type="OrthoDB" id="3369460at2"/>
<dbReference type="SUPFAM" id="SSF46894">
    <property type="entry name" value="C-terminal effector domain of the bipartite response regulators"/>
    <property type="match status" value="1"/>
</dbReference>
<dbReference type="InterPro" id="IPR051797">
    <property type="entry name" value="TrmB-like"/>
</dbReference>
<dbReference type="Pfam" id="PF00196">
    <property type="entry name" value="GerE"/>
    <property type="match status" value="1"/>
</dbReference>
<evidence type="ECO:0000313" key="3">
    <source>
        <dbReference type="EMBL" id="SCL69304.1"/>
    </source>
</evidence>
<dbReference type="STRING" id="47854.GA0070603_5074"/>
<dbReference type="AlphaFoldDB" id="A0A1C6VT66"/>
<evidence type="ECO:0000259" key="2">
    <source>
        <dbReference type="SMART" id="SM00421"/>
    </source>
</evidence>
<feature type="domain" description="HTH luxR-type" evidence="2">
    <location>
        <begin position="259"/>
        <end position="321"/>
    </location>
</feature>
<dbReference type="GeneID" id="43281690"/>
<dbReference type="GO" id="GO:0003677">
    <property type="term" value="F:DNA binding"/>
    <property type="evidence" value="ECO:0007669"/>
    <property type="project" value="InterPro"/>
</dbReference>
<gene>
    <name evidence="3" type="ORF">GA0070603_5074</name>
</gene>
<dbReference type="GO" id="GO:0006355">
    <property type="term" value="P:regulation of DNA-templated transcription"/>
    <property type="evidence" value="ECO:0007669"/>
    <property type="project" value="InterPro"/>
</dbReference>
<sequence>MLAPLGLDSVEEEIYRQLVASRRACAAELAAATGRSDAAVRAALAGLVERGLAGTPGDAPVDGDPVFVPAPPAVALSALLRQRQDDLRQAESDVAALAEQYRTADLAPGVIEVIADVDTVRRRFFQIQEAARHEVLSMVPPDLRVVPHRENTAEQASMKRGVRYRALLDRRALSAPDMQADIRASMALGQEIRIVDAVPVKMMIVDGEIAMLPLHHDADGSPASILVHRSGPLAALVAYFESAWERAYPLRPAPAPDEVTELSGGELEDGHMQVLALLLSGQTDQAIATQLEISLRTVHRRIRQLMNAAGVDTRVQLGWAAARNGWA</sequence>
<dbReference type="Proteomes" id="UP000198605">
    <property type="component" value="Unassembled WGS sequence"/>
</dbReference>
<dbReference type="EMBL" id="FMIB01000002">
    <property type="protein sequence ID" value="SCL69304.1"/>
    <property type="molecule type" value="Genomic_DNA"/>
</dbReference>
<dbReference type="PANTHER" id="PTHR34293:SF1">
    <property type="entry name" value="HTH-TYPE TRANSCRIPTIONAL REGULATOR TRMBL2"/>
    <property type="match status" value="1"/>
</dbReference>